<dbReference type="AlphaFoldDB" id="A0A937CIU8"/>
<dbReference type="Pfam" id="PF20370">
    <property type="entry name" value="DUF6665"/>
    <property type="match status" value="1"/>
</dbReference>
<evidence type="ECO:0000313" key="1">
    <source>
        <dbReference type="EMBL" id="MBL0370460.1"/>
    </source>
</evidence>
<protein>
    <submittedName>
        <fullName evidence="1">Uncharacterized protein</fullName>
    </submittedName>
</protein>
<organism evidence="1 2">
    <name type="scientific">Rhizobium setariae</name>
    <dbReference type="NCBI Taxonomy" id="2801340"/>
    <lineage>
        <taxon>Bacteria</taxon>
        <taxon>Pseudomonadati</taxon>
        <taxon>Pseudomonadota</taxon>
        <taxon>Alphaproteobacteria</taxon>
        <taxon>Hyphomicrobiales</taxon>
        <taxon>Rhizobiaceae</taxon>
        <taxon>Rhizobium/Agrobacterium group</taxon>
        <taxon>Rhizobium</taxon>
    </lineage>
</organism>
<evidence type="ECO:0000313" key="2">
    <source>
        <dbReference type="Proteomes" id="UP000633219"/>
    </source>
</evidence>
<proteinExistence type="predicted"/>
<accession>A0A937CIU8</accession>
<dbReference type="Proteomes" id="UP000633219">
    <property type="component" value="Unassembled WGS sequence"/>
</dbReference>
<sequence>MSLRPPQTYFDNTSGKAPLNVLDYEMMAERADSLGRAGLRAEAALASFACASDDERGRLIDEAAAKVYALFIQREICGLKNGRDVVARYAIPGAVMARLGASARQPGNASA</sequence>
<keyword evidence="2" id="KW-1185">Reference proteome</keyword>
<reference evidence="1" key="1">
    <citation type="submission" date="2021-01" db="EMBL/GenBank/DDBJ databases">
        <title>Rhizobium sp. strain KVB221 16S ribosomal RNA gene Genome sequencing and assembly.</title>
        <authorList>
            <person name="Kang M."/>
        </authorList>
    </citation>
    <scope>NUCLEOTIDE SEQUENCE</scope>
    <source>
        <strain evidence="1">KVB221</strain>
    </source>
</reference>
<dbReference type="EMBL" id="JAEQNC010000001">
    <property type="protein sequence ID" value="MBL0370460.1"/>
    <property type="molecule type" value="Genomic_DNA"/>
</dbReference>
<dbReference type="InterPro" id="IPR046606">
    <property type="entry name" value="DUF6665"/>
</dbReference>
<comment type="caution">
    <text evidence="1">The sequence shown here is derived from an EMBL/GenBank/DDBJ whole genome shotgun (WGS) entry which is preliminary data.</text>
</comment>
<gene>
    <name evidence="1" type="ORF">JJB09_00320</name>
</gene>
<dbReference type="RefSeq" id="WP_201651664.1">
    <property type="nucleotide sequence ID" value="NZ_JAEQNC010000001.1"/>
</dbReference>
<name>A0A937CIU8_9HYPH</name>